<protein>
    <submittedName>
        <fullName evidence="2">Uncharacterized protein</fullName>
    </submittedName>
</protein>
<gene>
    <name evidence="2" type="ORF">HERILL_LOCUS8400</name>
</gene>
<accession>A0A7R8UT45</accession>
<dbReference type="Proteomes" id="UP000594454">
    <property type="component" value="Chromosome 3"/>
</dbReference>
<dbReference type="AlphaFoldDB" id="A0A7R8UT45"/>
<dbReference type="OMA" id="CPQFLDK"/>
<evidence type="ECO:0000256" key="1">
    <source>
        <dbReference type="SAM" id="MobiDB-lite"/>
    </source>
</evidence>
<name>A0A7R8UT45_HERIL</name>
<proteinExistence type="predicted"/>
<feature type="region of interest" description="Disordered" evidence="1">
    <location>
        <begin position="180"/>
        <end position="205"/>
    </location>
</feature>
<evidence type="ECO:0000313" key="3">
    <source>
        <dbReference type="Proteomes" id="UP000594454"/>
    </source>
</evidence>
<dbReference type="OrthoDB" id="6423726at2759"/>
<keyword evidence="3" id="KW-1185">Reference proteome</keyword>
<organism evidence="2 3">
    <name type="scientific">Hermetia illucens</name>
    <name type="common">Black soldier fly</name>
    <dbReference type="NCBI Taxonomy" id="343691"/>
    <lineage>
        <taxon>Eukaryota</taxon>
        <taxon>Metazoa</taxon>
        <taxon>Ecdysozoa</taxon>
        <taxon>Arthropoda</taxon>
        <taxon>Hexapoda</taxon>
        <taxon>Insecta</taxon>
        <taxon>Pterygota</taxon>
        <taxon>Neoptera</taxon>
        <taxon>Endopterygota</taxon>
        <taxon>Diptera</taxon>
        <taxon>Brachycera</taxon>
        <taxon>Stratiomyomorpha</taxon>
        <taxon>Stratiomyidae</taxon>
        <taxon>Hermetiinae</taxon>
        <taxon>Hermetia</taxon>
    </lineage>
</organism>
<dbReference type="InParanoid" id="A0A7R8UT45"/>
<sequence>MGNCLGQCLAGKSGLRQERDEQEQLVENEENEESFIFKIMRFRKKKPSQFLEKFWERQCQAYSRLSREGIPHDSSEIQLQCLDAQNLMLSSREVPVMPPQYRSTGYSEYGIPLSSRTSSSLDLEWEHEYAANANSQLSQSWFFLPEEDAKQCPEQDQVSDSSVTNTIDTAAPIITRSTLPIANNSSDNPRECPVGHSSKNSWSHISTPESLEWDIDEDQQQRLNVEDDMLDHETLQLLHEIELLKNKVLEETGSGLDFEVIPRPGES</sequence>
<evidence type="ECO:0000313" key="2">
    <source>
        <dbReference type="EMBL" id="CAD7085568.1"/>
    </source>
</evidence>
<reference evidence="2 3" key="1">
    <citation type="submission" date="2020-11" db="EMBL/GenBank/DDBJ databases">
        <authorList>
            <person name="Wallbank WR R."/>
            <person name="Pardo Diaz C."/>
            <person name="Kozak K."/>
            <person name="Martin S."/>
            <person name="Jiggins C."/>
            <person name="Moest M."/>
            <person name="Warren A I."/>
            <person name="Generalovic N T."/>
            <person name="Byers J.R.P. K."/>
            <person name="Montejo-Kovacevich G."/>
            <person name="Yen C E."/>
        </authorList>
    </citation>
    <scope>NUCLEOTIDE SEQUENCE [LARGE SCALE GENOMIC DNA]</scope>
</reference>
<dbReference type="EMBL" id="LR899011">
    <property type="protein sequence ID" value="CAD7085568.1"/>
    <property type="molecule type" value="Genomic_DNA"/>
</dbReference>